<dbReference type="EMBL" id="JBGMDY010000001">
    <property type="protein sequence ID" value="KAL2349322.1"/>
    <property type="molecule type" value="Genomic_DNA"/>
</dbReference>
<gene>
    <name evidence="1" type="ORF">Fmac_003322</name>
</gene>
<proteinExistence type="predicted"/>
<dbReference type="AlphaFoldDB" id="A0ABD1NNX0"/>
<dbReference type="Proteomes" id="UP001603857">
    <property type="component" value="Unassembled WGS sequence"/>
</dbReference>
<reference evidence="1 2" key="1">
    <citation type="submission" date="2024-08" db="EMBL/GenBank/DDBJ databases">
        <title>Insights into the chromosomal genome structure of Flemingia macrophylla.</title>
        <authorList>
            <person name="Ding Y."/>
            <person name="Zhao Y."/>
            <person name="Bi W."/>
            <person name="Wu M."/>
            <person name="Zhao G."/>
            <person name="Gong Y."/>
            <person name="Li W."/>
            <person name="Zhang P."/>
        </authorList>
    </citation>
    <scope>NUCLEOTIDE SEQUENCE [LARGE SCALE GENOMIC DNA]</scope>
    <source>
        <strain evidence="1">DYQJB</strain>
        <tissue evidence="1">Leaf</tissue>
    </source>
</reference>
<name>A0ABD1NNX0_9FABA</name>
<protein>
    <submittedName>
        <fullName evidence="1">Uncharacterized protein</fullName>
    </submittedName>
</protein>
<sequence length="73" mass="8115">MDTKLTCHNQVFCFTETSSIIPMSNELVTLKGNVFEGAFLDNSTTSFIVQETFAFPKADVRAALVHVVNRNMS</sequence>
<evidence type="ECO:0000313" key="2">
    <source>
        <dbReference type="Proteomes" id="UP001603857"/>
    </source>
</evidence>
<organism evidence="1 2">
    <name type="scientific">Flemingia macrophylla</name>
    <dbReference type="NCBI Taxonomy" id="520843"/>
    <lineage>
        <taxon>Eukaryota</taxon>
        <taxon>Viridiplantae</taxon>
        <taxon>Streptophyta</taxon>
        <taxon>Embryophyta</taxon>
        <taxon>Tracheophyta</taxon>
        <taxon>Spermatophyta</taxon>
        <taxon>Magnoliopsida</taxon>
        <taxon>eudicotyledons</taxon>
        <taxon>Gunneridae</taxon>
        <taxon>Pentapetalae</taxon>
        <taxon>rosids</taxon>
        <taxon>fabids</taxon>
        <taxon>Fabales</taxon>
        <taxon>Fabaceae</taxon>
        <taxon>Papilionoideae</taxon>
        <taxon>50 kb inversion clade</taxon>
        <taxon>NPAAA clade</taxon>
        <taxon>indigoferoid/millettioid clade</taxon>
        <taxon>Phaseoleae</taxon>
        <taxon>Flemingia</taxon>
    </lineage>
</organism>
<evidence type="ECO:0000313" key="1">
    <source>
        <dbReference type="EMBL" id="KAL2349322.1"/>
    </source>
</evidence>
<comment type="caution">
    <text evidence="1">The sequence shown here is derived from an EMBL/GenBank/DDBJ whole genome shotgun (WGS) entry which is preliminary data.</text>
</comment>
<keyword evidence="2" id="KW-1185">Reference proteome</keyword>
<accession>A0ABD1NNX0</accession>